<dbReference type="PROSITE" id="PS01302">
    <property type="entry name" value="UPF0758"/>
    <property type="match status" value="1"/>
</dbReference>
<dbReference type="InterPro" id="IPR020891">
    <property type="entry name" value="UPF0758_CS"/>
</dbReference>
<keyword evidence="4" id="KW-0862">Zinc</keyword>
<dbReference type="Gene3D" id="3.40.140.10">
    <property type="entry name" value="Cytidine Deaminase, domain 2"/>
    <property type="match status" value="1"/>
</dbReference>
<dbReference type="InterPro" id="IPR025657">
    <property type="entry name" value="RadC_JAB"/>
</dbReference>
<proteinExistence type="predicted"/>
<gene>
    <name evidence="7" type="ORF">AX018_10327</name>
</gene>
<accession>A0A328YXK6</accession>
<reference evidence="7 8" key="1">
    <citation type="submission" date="2018-06" db="EMBL/GenBank/DDBJ databases">
        <title>Genomic Encyclopedia of Archaeal and Bacterial Type Strains, Phase II (KMG-II): from individual species to whole genera.</title>
        <authorList>
            <person name="Goeker M."/>
        </authorList>
    </citation>
    <scope>NUCLEOTIDE SEQUENCE [LARGE SCALE GENOMIC DNA]</scope>
    <source>
        <strain evidence="7 8">CFPB 3232</strain>
    </source>
</reference>
<dbReference type="PROSITE" id="PS50249">
    <property type="entry name" value="MPN"/>
    <property type="match status" value="1"/>
</dbReference>
<dbReference type="PANTHER" id="PTHR30471:SF3">
    <property type="entry name" value="UPF0758 PROTEIN YEES-RELATED"/>
    <property type="match status" value="1"/>
</dbReference>
<keyword evidence="3" id="KW-0378">Hydrolase</keyword>
<evidence type="ECO:0000256" key="4">
    <source>
        <dbReference type="ARBA" id="ARBA00022833"/>
    </source>
</evidence>
<comment type="caution">
    <text evidence="7">The sequence shown here is derived from an EMBL/GenBank/DDBJ whole genome shotgun (WGS) entry which is preliminary data.</text>
</comment>
<protein>
    <submittedName>
        <fullName evidence="7">DNA repair protein RadC</fullName>
    </submittedName>
</protein>
<dbReference type="InterPro" id="IPR001405">
    <property type="entry name" value="UPF0758"/>
</dbReference>
<dbReference type="GO" id="GO:0046872">
    <property type="term" value="F:metal ion binding"/>
    <property type="evidence" value="ECO:0007669"/>
    <property type="project" value="UniProtKB-KW"/>
</dbReference>
<evidence type="ECO:0000256" key="1">
    <source>
        <dbReference type="ARBA" id="ARBA00022670"/>
    </source>
</evidence>
<dbReference type="GO" id="GO:0008237">
    <property type="term" value="F:metallopeptidase activity"/>
    <property type="evidence" value="ECO:0007669"/>
    <property type="project" value="UniProtKB-KW"/>
</dbReference>
<dbReference type="EMBL" id="QLTA01000032">
    <property type="protein sequence ID" value="RAR78144.1"/>
    <property type="molecule type" value="Genomic_DNA"/>
</dbReference>
<evidence type="ECO:0000313" key="7">
    <source>
        <dbReference type="EMBL" id="RAR78144.1"/>
    </source>
</evidence>
<keyword evidence="5" id="KW-0482">Metalloprotease</keyword>
<dbReference type="RefSeq" id="WP_111878738.1">
    <property type="nucleotide sequence ID" value="NZ_CBCSGC010000008.1"/>
</dbReference>
<feature type="domain" description="MPN" evidence="6">
    <location>
        <begin position="65"/>
        <end position="187"/>
    </location>
</feature>
<evidence type="ECO:0000256" key="2">
    <source>
        <dbReference type="ARBA" id="ARBA00022723"/>
    </source>
</evidence>
<dbReference type="CDD" id="cd08071">
    <property type="entry name" value="MPN_DUF2466"/>
    <property type="match status" value="1"/>
</dbReference>
<evidence type="ECO:0000256" key="3">
    <source>
        <dbReference type="ARBA" id="ARBA00022801"/>
    </source>
</evidence>
<evidence type="ECO:0000256" key="5">
    <source>
        <dbReference type="ARBA" id="ARBA00023049"/>
    </source>
</evidence>
<keyword evidence="1" id="KW-0645">Protease</keyword>
<dbReference type="GO" id="GO:0006508">
    <property type="term" value="P:proteolysis"/>
    <property type="evidence" value="ECO:0007669"/>
    <property type="project" value="UniProtKB-KW"/>
</dbReference>
<dbReference type="Proteomes" id="UP000248856">
    <property type="component" value="Unassembled WGS sequence"/>
</dbReference>
<evidence type="ECO:0000259" key="6">
    <source>
        <dbReference type="PROSITE" id="PS50249"/>
    </source>
</evidence>
<dbReference type="Pfam" id="PF04002">
    <property type="entry name" value="RadC"/>
    <property type="match status" value="1"/>
</dbReference>
<keyword evidence="8" id="KW-1185">Reference proteome</keyword>
<organism evidence="7 8">
    <name type="scientific">Paracidovorax anthurii</name>
    <dbReference type="NCBI Taxonomy" id="78229"/>
    <lineage>
        <taxon>Bacteria</taxon>
        <taxon>Pseudomonadati</taxon>
        <taxon>Pseudomonadota</taxon>
        <taxon>Betaproteobacteria</taxon>
        <taxon>Burkholderiales</taxon>
        <taxon>Comamonadaceae</taxon>
        <taxon>Paracidovorax</taxon>
    </lineage>
</organism>
<dbReference type="PANTHER" id="PTHR30471">
    <property type="entry name" value="DNA REPAIR PROTEIN RADC"/>
    <property type="match status" value="1"/>
</dbReference>
<dbReference type="InterPro" id="IPR037518">
    <property type="entry name" value="MPN"/>
</dbReference>
<evidence type="ECO:0000313" key="8">
    <source>
        <dbReference type="Proteomes" id="UP000248856"/>
    </source>
</evidence>
<dbReference type="SUPFAM" id="SSF102712">
    <property type="entry name" value="JAB1/MPN domain"/>
    <property type="match status" value="1"/>
</dbReference>
<name>A0A328YXK6_9BURK</name>
<keyword evidence="2" id="KW-0479">Metal-binding</keyword>
<dbReference type="OrthoDB" id="9804482at2"/>
<sequence>MNAIMSREALIDELFATALRPATAIASDVCDRSRVAREHQLHRALGIARELLLGDLQTDLRHAPLMDRPQALREWLALRFAGLDREVFLVVFLDSQHRLIDSDTMFRGTLTQTAVYPREVVRAALAHNAAAVAFAHNHPSGVPEPSRADEVLTATLKTALALVDIRVIDHFIVAGDQLVSMAERGLM</sequence>
<dbReference type="AlphaFoldDB" id="A0A328YXK6"/>